<keyword evidence="2" id="KW-1185">Reference proteome</keyword>
<organism evidence="2 3">
    <name type="scientific">Trichuris muris</name>
    <name type="common">Mouse whipworm</name>
    <dbReference type="NCBI Taxonomy" id="70415"/>
    <lineage>
        <taxon>Eukaryota</taxon>
        <taxon>Metazoa</taxon>
        <taxon>Ecdysozoa</taxon>
        <taxon>Nematoda</taxon>
        <taxon>Enoplea</taxon>
        <taxon>Dorylaimia</taxon>
        <taxon>Trichinellida</taxon>
        <taxon>Trichuridae</taxon>
        <taxon>Trichuris</taxon>
    </lineage>
</organism>
<evidence type="ECO:0000256" key="1">
    <source>
        <dbReference type="SAM" id="MobiDB-lite"/>
    </source>
</evidence>
<dbReference type="Proteomes" id="UP000046395">
    <property type="component" value="Unassembled WGS sequence"/>
</dbReference>
<reference evidence="3" key="1">
    <citation type="submission" date="2019-12" db="UniProtKB">
        <authorList>
            <consortium name="WormBaseParasite"/>
        </authorList>
    </citation>
    <scope>IDENTIFICATION</scope>
</reference>
<dbReference type="WBParaSite" id="TMUE_1000003310.1">
    <property type="protein sequence ID" value="TMUE_1000003310.1"/>
    <property type="gene ID" value="WBGene00298680"/>
</dbReference>
<dbReference type="AlphaFoldDB" id="A0A5S6Q860"/>
<evidence type="ECO:0000313" key="2">
    <source>
        <dbReference type="Proteomes" id="UP000046395"/>
    </source>
</evidence>
<feature type="region of interest" description="Disordered" evidence="1">
    <location>
        <begin position="175"/>
        <end position="206"/>
    </location>
</feature>
<protein>
    <submittedName>
        <fullName evidence="3">Uncharacterized protein</fullName>
    </submittedName>
</protein>
<sequence length="206" mass="22759">MPTDFYDPPAEALRLSGTSSANQREVLTRRGCARHANRGRPIRKPLPLVRPTINCRQSTAATTDVGTVATFRNPSERDARSGPVCAELNNDNCQSAPEQGSPRAGENNGYRGRASGCAKRRSLRHDDGMRAQILPNRSARDNNNERRCLYSRRVTGSPNCVVRLTCTSVSRRCRRPSRRRDLPSNGANQRGWWVFPTGDTAPASAN</sequence>
<proteinExistence type="predicted"/>
<evidence type="ECO:0000313" key="3">
    <source>
        <dbReference type="WBParaSite" id="TMUE_1000003310.1"/>
    </source>
</evidence>
<feature type="region of interest" description="Disordered" evidence="1">
    <location>
        <begin position="90"/>
        <end position="128"/>
    </location>
</feature>
<feature type="region of interest" description="Disordered" evidence="1">
    <location>
        <begin position="1"/>
        <end position="24"/>
    </location>
</feature>
<accession>A0A5S6Q860</accession>
<name>A0A5S6Q860_TRIMR</name>